<dbReference type="RefSeq" id="WP_380522881.1">
    <property type="nucleotide sequence ID" value="NZ_JBHEZZ010000009.1"/>
</dbReference>
<organism evidence="2 3">
    <name type="scientific">Streptacidiphilus cavernicola</name>
    <dbReference type="NCBI Taxonomy" id="3342716"/>
    <lineage>
        <taxon>Bacteria</taxon>
        <taxon>Bacillati</taxon>
        <taxon>Actinomycetota</taxon>
        <taxon>Actinomycetes</taxon>
        <taxon>Kitasatosporales</taxon>
        <taxon>Streptomycetaceae</taxon>
        <taxon>Streptacidiphilus</taxon>
    </lineage>
</organism>
<dbReference type="Pfam" id="PF19876">
    <property type="entry name" value="DUF6349"/>
    <property type="match status" value="1"/>
</dbReference>
<feature type="region of interest" description="Disordered" evidence="1">
    <location>
        <begin position="154"/>
        <end position="193"/>
    </location>
</feature>
<dbReference type="Proteomes" id="UP001592528">
    <property type="component" value="Unassembled WGS sequence"/>
</dbReference>
<evidence type="ECO:0000313" key="2">
    <source>
        <dbReference type="EMBL" id="MFC1403194.1"/>
    </source>
</evidence>
<evidence type="ECO:0000313" key="3">
    <source>
        <dbReference type="Proteomes" id="UP001592528"/>
    </source>
</evidence>
<reference evidence="2 3" key="1">
    <citation type="submission" date="2024-09" db="EMBL/GenBank/DDBJ databases">
        <authorList>
            <person name="Lee S.D."/>
        </authorList>
    </citation>
    <scope>NUCLEOTIDE SEQUENCE [LARGE SCALE GENOMIC DNA]</scope>
    <source>
        <strain evidence="2 3">N1-5</strain>
    </source>
</reference>
<feature type="region of interest" description="Disordered" evidence="1">
    <location>
        <begin position="1"/>
        <end position="25"/>
    </location>
</feature>
<dbReference type="InterPro" id="IPR045930">
    <property type="entry name" value="DUF6349"/>
</dbReference>
<accession>A0ABV6UP05</accession>
<comment type="caution">
    <text evidence="2">The sequence shown here is derived from an EMBL/GenBank/DDBJ whole genome shotgun (WGS) entry which is preliminary data.</text>
</comment>
<gene>
    <name evidence="2" type="ORF">ACEZDJ_18045</name>
</gene>
<keyword evidence="3" id="KW-1185">Reference proteome</keyword>
<protein>
    <submittedName>
        <fullName evidence="2">DUF6349 family protein</fullName>
    </submittedName>
</protein>
<name>A0ABV6UP05_9ACTN</name>
<evidence type="ECO:0000256" key="1">
    <source>
        <dbReference type="SAM" id="MobiDB-lite"/>
    </source>
</evidence>
<sequence>MSEDPQPQGARARHTHYERARNGVLSPFGDTTGTGLWHIRAGHPGGAYSDLGHELDLPAEHTPTVLTRYDRSGRDDSSLGACLRCTWEGSRRSGPGALNRAVEDAHDHAFPGWRTLPTLPPAADGHGRRRDWHAVAGCYPAGWLDRGAPVLRPAVGRGDQHRPPHAARPRYELRIVRPAGPNTDTPDGQEPLF</sequence>
<dbReference type="EMBL" id="JBHEZZ010000009">
    <property type="protein sequence ID" value="MFC1403194.1"/>
    <property type="molecule type" value="Genomic_DNA"/>
</dbReference>
<proteinExistence type="predicted"/>